<dbReference type="InterPro" id="IPR013022">
    <property type="entry name" value="Xyl_isomerase-like_TIM-brl"/>
</dbReference>
<feature type="domain" description="Xylose isomerase-like TIM barrel" evidence="1">
    <location>
        <begin position="45"/>
        <end position="285"/>
    </location>
</feature>
<dbReference type="AlphaFoldDB" id="A0A938WSX1"/>
<dbReference type="InterPro" id="IPR036237">
    <property type="entry name" value="Xyl_isomerase-like_sf"/>
</dbReference>
<dbReference type="InterPro" id="IPR050312">
    <property type="entry name" value="IolE/XylAMocC-like"/>
</dbReference>
<dbReference type="EMBL" id="JACJJG010000021">
    <property type="protein sequence ID" value="MBM6673417.1"/>
    <property type="molecule type" value="Genomic_DNA"/>
</dbReference>
<accession>A0A938WSX1</accession>
<gene>
    <name evidence="2" type="ORF">H6A34_05965</name>
</gene>
<dbReference type="Proteomes" id="UP000706891">
    <property type="component" value="Unassembled WGS sequence"/>
</dbReference>
<evidence type="ECO:0000313" key="3">
    <source>
        <dbReference type="Proteomes" id="UP000706891"/>
    </source>
</evidence>
<proteinExistence type="predicted"/>
<reference evidence="2" key="1">
    <citation type="submission" date="2020-08" db="EMBL/GenBank/DDBJ databases">
        <authorList>
            <person name="Cejkova D."/>
            <person name="Kubasova T."/>
            <person name="Jahodarova E."/>
            <person name="Rychlik I."/>
        </authorList>
    </citation>
    <scope>NUCLEOTIDE SEQUENCE</scope>
    <source>
        <strain evidence="2">An824</strain>
    </source>
</reference>
<protein>
    <submittedName>
        <fullName evidence="2">TIM barrel protein</fullName>
    </submittedName>
</protein>
<name>A0A938WSX1_9BACT</name>
<comment type="caution">
    <text evidence="2">The sequence shown here is derived from an EMBL/GenBank/DDBJ whole genome shotgun (WGS) entry which is preliminary data.</text>
</comment>
<evidence type="ECO:0000259" key="1">
    <source>
        <dbReference type="Pfam" id="PF01261"/>
    </source>
</evidence>
<dbReference type="Pfam" id="PF01261">
    <property type="entry name" value="AP_endonuc_2"/>
    <property type="match status" value="1"/>
</dbReference>
<dbReference type="Gene3D" id="3.20.20.150">
    <property type="entry name" value="Divalent-metal-dependent TIM barrel enzymes"/>
    <property type="match status" value="1"/>
</dbReference>
<keyword evidence="3" id="KW-1185">Reference proteome</keyword>
<dbReference type="PANTHER" id="PTHR12110:SF41">
    <property type="entry name" value="INOSOSE DEHYDRATASE"/>
    <property type="match status" value="1"/>
</dbReference>
<sequence>MKRYFITLLILAAGMVIPESIIAQQRYKIGVCDWMVLKRQKLGEFKLAKELGCDGLEMDMGGLGTRNSFDNKMRDPESVRVFTHMADSFGIEVGSVAMSGFYGQSFAKKESWRWLIQDCLNTMDVFGAKVAFLPLGGCGNDWPASPELRQQIVWRLHEAGEMAKARGKVIGIDTPLDAEGNIRLLDEIGSDGIKIFYKFQTAVENKQDIAKEIKTLGKDRICAIHASNTDGVWLRHDKAINMKKIKKALDATGWSGWLFVERSRDVNQVRNVKVNYGENVKYLKEILQ</sequence>
<organism evidence="2 3">
    <name type="scientific">Marseilla massiliensis</name>
    <dbReference type="NCBI Taxonomy" id="1841864"/>
    <lineage>
        <taxon>Bacteria</taxon>
        <taxon>Pseudomonadati</taxon>
        <taxon>Bacteroidota</taxon>
        <taxon>Bacteroidia</taxon>
        <taxon>Bacteroidales</taxon>
        <taxon>Prevotellaceae</taxon>
        <taxon>Marseilla</taxon>
    </lineage>
</organism>
<dbReference type="SUPFAM" id="SSF51658">
    <property type="entry name" value="Xylose isomerase-like"/>
    <property type="match status" value="1"/>
</dbReference>
<dbReference type="RefSeq" id="WP_205104129.1">
    <property type="nucleotide sequence ID" value="NZ_JACJJG010000021.1"/>
</dbReference>
<dbReference type="PANTHER" id="PTHR12110">
    <property type="entry name" value="HYDROXYPYRUVATE ISOMERASE"/>
    <property type="match status" value="1"/>
</dbReference>
<evidence type="ECO:0000313" key="2">
    <source>
        <dbReference type="EMBL" id="MBM6673417.1"/>
    </source>
</evidence>
<reference evidence="2" key="2">
    <citation type="journal article" date="2021" name="Sci. Rep.">
        <title>The distribution of antibiotic resistance genes in chicken gut microbiota commensals.</title>
        <authorList>
            <person name="Juricova H."/>
            <person name="Matiasovicova J."/>
            <person name="Kubasova T."/>
            <person name="Cejkova D."/>
            <person name="Rychlik I."/>
        </authorList>
    </citation>
    <scope>NUCLEOTIDE SEQUENCE</scope>
    <source>
        <strain evidence="2">An824</strain>
    </source>
</reference>